<evidence type="ECO:0000313" key="4">
    <source>
        <dbReference type="EMBL" id="SCC82542.1"/>
    </source>
</evidence>
<feature type="transmembrane region" description="Helical" evidence="1">
    <location>
        <begin position="283"/>
        <end position="301"/>
    </location>
</feature>
<keyword evidence="1" id="KW-0812">Transmembrane</keyword>
<dbReference type="RefSeq" id="WP_074446355.1">
    <property type="nucleotide sequence ID" value="NZ_FMBM01000003.1"/>
</dbReference>
<dbReference type="Pfam" id="PF00892">
    <property type="entry name" value="EamA"/>
    <property type="match status" value="2"/>
</dbReference>
<dbReference type="InterPro" id="IPR000620">
    <property type="entry name" value="EamA_dom"/>
</dbReference>
<dbReference type="STRING" id="1653334.GA0071312_3547"/>
<dbReference type="EMBL" id="LJSX01000001">
    <property type="protein sequence ID" value="KPQ12783.1"/>
    <property type="molecule type" value="Genomic_DNA"/>
</dbReference>
<dbReference type="SUPFAM" id="SSF103481">
    <property type="entry name" value="Multidrug resistance efflux transporter EmrE"/>
    <property type="match status" value="2"/>
</dbReference>
<feature type="transmembrane region" description="Helical" evidence="1">
    <location>
        <begin position="254"/>
        <end position="277"/>
    </location>
</feature>
<feature type="domain" description="EamA" evidence="2">
    <location>
        <begin position="23"/>
        <end position="156"/>
    </location>
</feature>
<dbReference type="AlphaFoldDB" id="A0A0P7Y5Y1"/>
<gene>
    <name evidence="4" type="ORF">GA0071312_3547</name>
    <name evidence="3" type="ORF">HLUCCO17_01415</name>
</gene>
<organism evidence="3 5">
    <name type="scientific">Saliniramus fredricksonii</name>
    <dbReference type="NCBI Taxonomy" id="1653334"/>
    <lineage>
        <taxon>Bacteria</taxon>
        <taxon>Pseudomonadati</taxon>
        <taxon>Pseudomonadota</taxon>
        <taxon>Alphaproteobacteria</taxon>
        <taxon>Hyphomicrobiales</taxon>
        <taxon>Salinarimonadaceae</taxon>
        <taxon>Saliniramus</taxon>
    </lineage>
</organism>
<proteinExistence type="predicted"/>
<dbReference type="PATRIC" id="fig|1653334.4.peg.2043"/>
<name>A0A0P7Y5Y1_9HYPH</name>
<reference evidence="4 6" key="2">
    <citation type="submission" date="2016-08" db="EMBL/GenBank/DDBJ databases">
        <authorList>
            <person name="Varghese N."/>
            <person name="Submissions Spin"/>
        </authorList>
    </citation>
    <scope>NUCLEOTIDE SEQUENCE [LARGE SCALE GENOMIC DNA]</scope>
    <source>
        <strain evidence="4 6">HL-109</strain>
    </source>
</reference>
<feature type="transmembrane region" description="Helical" evidence="1">
    <location>
        <begin position="224"/>
        <end position="247"/>
    </location>
</feature>
<evidence type="ECO:0000313" key="6">
    <source>
        <dbReference type="Proteomes" id="UP000182800"/>
    </source>
</evidence>
<feature type="transmembrane region" description="Helical" evidence="1">
    <location>
        <begin position="140"/>
        <end position="161"/>
    </location>
</feature>
<feature type="domain" description="EamA" evidence="2">
    <location>
        <begin position="167"/>
        <end position="297"/>
    </location>
</feature>
<sequence length="317" mass="31841">MSSAPGQPDTSPGTTGLPSASGLGLAFASAGATAYGISIVFARMAADSGLSGVSVALYRVIAMFVVAALVAALWRRLPRIAPGEGRAMIALALGGAGVGIGYMSAVTFIPVSVAVVIFFTFPIVIVLLSPLVDGGSLRPALLVLAGMAFTGVALVIGPGFGTLDWRGVALAGLASASATLQFFSGTRSPKTPTLAKIFWVNLAVIPACIIVGAVLGALDPPAVLTVAPAAVALLIATYMAGLFFQLVALVRASAVVVGLAFCAEPVVATAASAILLGERLVPLQFLGGALVVGAVATNVLMENRRSRALATRRALTE</sequence>
<dbReference type="InterPro" id="IPR037185">
    <property type="entry name" value="EmrE-like"/>
</dbReference>
<dbReference type="PANTHER" id="PTHR22911">
    <property type="entry name" value="ACYL-MALONYL CONDENSING ENZYME-RELATED"/>
    <property type="match status" value="1"/>
</dbReference>
<feature type="transmembrane region" description="Helical" evidence="1">
    <location>
        <begin position="167"/>
        <end position="185"/>
    </location>
</feature>
<keyword evidence="1" id="KW-1133">Transmembrane helix</keyword>
<keyword evidence="1" id="KW-0472">Membrane</keyword>
<evidence type="ECO:0000313" key="5">
    <source>
        <dbReference type="Proteomes" id="UP000050497"/>
    </source>
</evidence>
<dbReference type="GO" id="GO:0016020">
    <property type="term" value="C:membrane"/>
    <property type="evidence" value="ECO:0007669"/>
    <property type="project" value="InterPro"/>
</dbReference>
<feature type="transmembrane region" description="Helical" evidence="1">
    <location>
        <begin position="86"/>
        <end position="103"/>
    </location>
</feature>
<evidence type="ECO:0000259" key="2">
    <source>
        <dbReference type="Pfam" id="PF00892"/>
    </source>
</evidence>
<feature type="transmembrane region" description="Helical" evidence="1">
    <location>
        <begin position="197"/>
        <end position="218"/>
    </location>
</feature>
<keyword evidence="6" id="KW-1185">Reference proteome</keyword>
<dbReference type="EMBL" id="FMBM01000003">
    <property type="protein sequence ID" value="SCC82542.1"/>
    <property type="molecule type" value="Genomic_DNA"/>
</dbReference>
<comment type="caution">
    <text evidence="3">The sequence shown here is derived from an EMBL/GenBank/DDBJ whole genome shotgun (WGS) entry which is preliminary data.</text>
</comment>
<reference evidence="3 5" key="1">
    <citation type="submission" date="2015-09" db="EMBL/GenBank/DDBJ databases">
        <title>Identification and resolution of microdiversity through metagenomic sequencing of parallel consortia.</title>
        <authorList>
            <person name="Nelson W.C."/>
            <person name="Romine M.F."/>
            <person name="Lindemann S.R."/>
        </authorList>
    </citation>
    <scope>NUCLEOTIDE SEQUENCE [LARGE SCALE GENOMIC DNA]</scope>
    <source>
        <strain evidence="3">HL-109</strain>
    </source>
</reference>
<evidence type="ECO:0000313" key="3">
    <source>
        <dbReference type="EMBL" id="KPQ12783.1"/>
    </source>
</evidence>
<protein>
    <submittedName>
        <fullName evidence="3">Putative permease, DMT superfamily</fullName>
    </submittedName>
    <submittedName>
        <fullName evidence="4">Threonine/homoserine efflux transporter RhtA</fullName>
    </submittedName>
</protein>
<dbReference type="OrthoDB" id="8018687at2"/>
<dbReference type="PANTHER" id="PTHR22911:SF137">
    <property type="entry name" value="SOLUTE CARRIER FAMILY 35 MEMBER G2-RELATED"/>
    <property type="match status" value="1"/>
</dbReference>
<dbReference type="Proteomes" id="UP000182800">
    <property type="component" value="Unassembled WGS sequence"/>
</dbReference>
<feature type="transmembrane region" description="Helical" evidence="1">
    <location>
        <begin position="56"/>
        <end position="74"/>
    </location>
</feature>
<accession>A0A0P7Y5Y1</accession>
<evidence type="ECO:0000256" key="1">
    <source>
        <dbReference type="SAM" id="Phobius"/>
    </source>
</evidence>
<feature type="transmembrane region" description="Helical" evidence="1">
    <location>
        <begin position="109"/>
        <end position="128"/>
    </location>
</feature>
<feature type="transmembrane region" description="Helical" evidence="1">
    <location>
        <begin position="21"/>
        <end position="44"/>
    </location>
</feature>
<dbReference type="Proteomes" id="UP000050497">
    <property type="component" value="Unassembled WGS sequence"/>
</dbReference>